<dbReference type="Proteomes" id="UP000326837">
    <property type="component" value="Chromosome"/>
</dbReference>
<dbReference type="KEGG" id="lpav:PLANPX_4566"/>
<keyword evidence="2" id="KW-1185">Reference proteome</keyword>
<reference evidence="2" key="1">
    <citation type="submission" date="2019-10" db="EMBL/GenBank/DDBJ databases">
        <title>Lacipirellula parvula gen. nov., sp. nov., representing a lineage of planctomycetes widespread in freshwater anoxic habitats, and description of the family Lacipirellulaceae.</title>
        <authorList>
            <person name="Dedysh S.N."/>
            <person name="Kulichevskaya I.S."/>
            <person name="Beletsky A.V."/>
            <person name="Rakitin A.L."/>
            <person name="Mardanov A.V."/>
            <person name="Ivanova A.A."/>
            <person name="Saltykova V.X."/>
            <person name="Rijpstra W.I.C."/>
            <person name="Sinninghe Damste J.S."/>
            <person name="Ravin N.V."/>
        </authorList>
    </citation>
    <scope>NUCLEOTIDE SEQUENCE [LARGE SCALE GENOMIC DNA]</scope>
    <source>
        <strain evidence="2">PX69</strain>
    </source>
</reference>
<name>A0A5K7XDQ2_9BACT</name>
<evidence type="ECO:0000313" key="2">
    <source>
        <dbReference type="Proteomes" id="UP000326837"/>
    </source>
</evidence>
<dbReference type="AlphaFoldDB" id="A0A5K7XDQ2"/>
<evidence type="ECO:0000313" key="1">
    <source>
        <dbReference type="EMBL" id="BBO34954.1"/>
    </source>
</evidence>
<gene>
    <name evidence="1" type="ORF">PLANPX_4566</name>
</gene>
<organism evidence="1 2">
    <name type="scientific">Lacipirellula parvula</name>
    <dbReference type="NCBI Taxonomy" id="2650471"/>
    <lineage>
        <taxon>Bacteria</taxon>
        <taxon>Pseudomonadati</taxon>
        <taxon>Planctomycetota</taxon>
        <taxon>Planctomycetia</taxon>
        <taxon>Pirellulales</taxon>
        <taxon>Lacipirellulaceae</taxon>
        <taxon>Lacipirellula</taxon>
    </lineage>
</organism>
<dbReference type="EMBL" id="AP021861">
    <property type="protein sequence ID" value="BBO34954.1"/>
    <property type="molecule type" value="Genomic_DNA"/>
</dbReference>
<sequence length="38" mass="4125">MLVWEFLALTAGTPAVGALPARPLGGLFRALNFRRVEL</sequence>
<protein>
    <submittedName>
        <fullName evidence="1">Uncharacterized protein</fullName>
    </submittedName>
</protein>
<proteinExistence type="predicted"/>
<accession>A0A5K7XDQ2</accession>